<sequence length="173" mass="19555">MPLDMEAGAIANWQISPSSVHLGVMALQRWAWDLARLHCSGLVNAWTAGNYDRNPWIQVKLLRKMHVTGMVTQGTSHAGRAEYVKMFKVAYSLDRKKFKFIQEDRNSGDKVFMGNVDNSSLKDNMFDFPQEVQYVRLVPVSCHRGCTLCFELLGCELNAGCDETPGHEGQIHH</sequence>
<dbReference type="Proteomes" id="UP000527355">
    <property type="component" value="Unassembled WGS sequence"/>
</dbReference>
<protein>
    <recommendedName>
        <fullName evidence="2">F5/8 type C domain-containing protein</fullName>
    </recommendedName>
</protein>
<dbReference type="InterPro" id="IPR008979">
    <property type="entry name" value="Galactose-bd-like_sf"/>
</dbReference>
<dbReference type="InterPro" id="IPR000421">
    <property type="entry name" value="FA58C"/>
</dbReference>
<reference evidence="3 4" key="1">
    <citation type="journal article" date="2020" name="Nature">
        <title>Six reference-quality genomes reveal evolution of bat adaptations.</title>
        <authorList>
            <person name="Jebb D."/>
            <person name="Huang Z."/>
            <person name="Pippel M."/>
            <person name="Hughes G.M."/>
            <person name="Lavrichenko K."/>
            <person name="Devanna P."/>
            <person name="Winkler S."/>
            <person name="Jermiin L.S."/>
            <person name="Skirmuntt E.C."/>
            <person name="Katzourakis A."/>
            <person name="Burkitt-Gray L."/>
            <person name="Ray D.A."/>
            <person name="Sullivan K.A.M."/>
            <person name="Roscito J.G."/>
            <person name="Kirilenko B.M."/>
            <person name="Davalos L.M."/>
            <person name="Corthals A.P."/>
            <person name="Power M.L."/>
            <person name="Jones G."/>
            <person name="Ransome R.D."/>
            <person name="Dechmann D.K.N."/>
            <person name="Locatelli A.G."/>
            <person name="Puechmaille S.J."/>
            <person name="Fedrigo O."/>
            <person name="Jarvis E.D."/>
            <person name="Hiller M."/>
            <person name="Vernes S.C."/>
            <person name="Myers E.W."/>
            <person name="Teeling E.C."/>
        </authorList>
    </citation>
    <scope>NUCLEOTIDE SEQUENCE [LARGE SCALE GENOMIC DNA]</scope>
    <source>
        <strain evidence="3">MMyoMyo1</strain>
        <tissue evidence="3">Flight muscle</tissue>
    </source>
</reference>
<dbReference type="PANTHER" id="PTHR46806">
    <property type="entry name" value="F5/8 TYPE C DOMAIN-CONTAINING PROTEIN"/>
    <property type="match status" value="1"/>
</dbReference>
<comment type="caution">
    <text evidence="3">The sequence shown here is derived from an EMBL/GenBank/DDBJ whole genome shotgun (WGS) entry which is preliminary data.</text>
</comment>
<dbReference type="EMBL" id="JABWUV010000003">
    <property type="protein sequence ID" value="KAF6369308.1"/>
    <property type="molecule type" value="Genomic_DNA"/>
</dbReference>
<dbReference type="GO" id="GO:0038023">
    <property type="term" value="F:signaling receptor activity"/>
    <property type="evidence" value="ECO:0007669"/>
    <property type="project" value="TreeGrafter"/>
</dbReference>
<evidence type="ECO:0000313" key="4">
    <source>
        <dbReference type="Proteomes" id="UP000527355"/>
    </source>
</evidence>
<name>A0A7J7Z5F0_MYOMY</name>
<dbReference type="SUPFAM" id="SSF49785">
    <property type="entry name" value="Galactose-binding domain-like"/>
    <property type="match status" value="1"/>
</dbReference>
<dbReference type="GO" id="GO:0005886">
    <property type="term" value="C:plasma membrane"/>
    <property type="evidence" value="ECO:0007669"/>
    <property type="project" value="TreeGrafter"/>
</dbReference>
<dbReference type="PANTHER" id="PTHR46806:SF11">
    <property type="entry name" value="MILK FAT GLOBULE EGF AND FACTOR V_VIII DOMAIN CONTAINING"/>
    <property type="match status" value="1"/>
</dbReference>
<dbReference type="AlphaFoldDB" id="A0A7J7Z5F0"/>
<feature type="domain" description="F5/8 type C" evidence="2">
    <location>
        <begin position="1"/>
        <end position="155"/>
    </location>
</feature>
<dbReference type="CDD" id="cd00057">
    <property type="entry name" value="FA58C"/>
    <property type="match status" value="1"/>
</dbReference>
<keyword evidence="1" id="KW-1015">Disulfide bond</keyword>
<dbReference type="PROSITE" id="PS50022">
    <property type="entry name" value="FA58C_3"/>
    <property type="match status" value="1"/>
</dbReference>
<evidence type="ECO:0000259" key="2">
    <source>
        <dbReference type="PROSITE" id="PS50022"/>
    </source>
</evidence>
<evidence type="ECO:0000256" key="1">
    <source>
        <dbReference type="ARBA" id="ARBA00023157"/>
    </source>
</evidence>
<keyword evidence="4" id="KW-1185">Reference proteome</keyword>
<dbReference type="Pfam" id="PF00754">
    <property type="entry name" value="F5_F8_type_C"/>
    <property type="match status" value="1"/>
</dbReference>
<dbReference type="VEuPathDB" id="HostDB:GeneID_118679221"/>
<dbReference type="FunFam" id="2.60.120.260:FF:000002">
    <property type="entry name" value="Coagulation factor VIII"/>
    <property type="match status" value="1"/>
</dbReference>
<evidence type="ECO:0000313" key="3">
    <source>
        <dbReference type="EMBL" id="KAF6369308.1"/>
    </source>
</evidence>
<dbReference type="InterPro" id="IPR050633">
    <property type="entry name" value="Neuropilin_MCO_CoagFactor"/>
</dbReference>
<dbReference type="Gene3D" id="2.60.120.260">
    <property type="entry name" value="Galactose-binding domain-like"/>
    <property type="match status" value="1"/>
</dbReference>
<proteinExistence type="predicted"/>
<accession>A0A7J7Z5F0</accession>
<organism evidence="3 4">
    <name type="scientific">Myotis myotis</name>
    <name type="common">Greater mouse-eared bat</name>
    <name type="synonym">Vespertilio myotis</name>
    <dbReference type="NCBI Taxonomy" id="51298"/>
    <lineage>
        <taxon>Eukaryota</taxon>
        <taxon>Metazoa</taxon>
        <taxon>Chordata</taxon>
        <taxon>Craniata</taxon>
        <taxon>Vertebrata</taxon>
        <taxon>Euteleostomi</taxon>
        <taxon>Mammalia</taxon>
        <taxon>Eutheria</taxon>
        <taxon>Laurasiatheria</taxon>
        <taxon>Chiroptera</taxon>
        <taxon>Yangochiroptera</taxon>
        <taxon>Vespertilionidae</taxon>
        <taxon>Myotis</taxon>
    </lineage>
</organism>
<gene>
    <name evidence="3" type="ORF">mMyoMyo1_010672</name>
</gene>
<dbReference type="SMART" id="SM00231">
    <property type="entry name" value="FA58C"/>
    <property type="match status" value="1"/>
</dbReference>